<dbReference type="Gene3D" id="3.30.110.70">
    <property type="entry name" value="Hypothetical protein apc22750. Chain B"/>
    <property type="match status" value="1"/>
</dbReference>
<keyword evidence="4" id="KW-1185">Reference proteome</keyword>
<dbReference type="InterPro" id="IPR002765">
    <property type="entry name" value="UPF0145_YbjQ-like"/>
</dbReference>
<dbReference type="EMBL" id="FWPT01000003">
    <property type="protein sequence ID" value="SMA43031.1"/>
    <property type="molecule type" value="Genomic_DNA"/>
</dbReference>
<dbReference type="HAMAP" id="MF_00338">
    <property type="entry name" value="UPF0145"/>
    <property type="match status" value="1"/>
</dbReference>
<dbReference type="SUPFAM" id="SSF117782">
    <property type="entry name" value="YbjQ-like"/>
    <property type="match status" value="1"/>
</dbReference>
<dbReference type="AlphaFoldDB" id="A0A1X7AI82"/>
<organism evidence="3 4">
    <name type="scientific">Parendozoicomonas haliclonae</name>
    <dbReference type="NCBI Taxonomy" id="1960125"/>
    <lineage>
        <taxon>Bacteria</taxon>
        <taxon>Pseudomonadati</taxon>
        <taxon>Pseudomonadota</taxon>
        <taxon>Gammaproteobacteria</taxon>
        <taxon>Oceanospirillales</taxon>
        <taxon>Endozoicomonadaceae</taxon>
        <taxon>Parendozoicomonas</taxon>
    </lineage>
</organism>
<dbReference type="PANTHER" id="PTHR34068">
    <property type="entry name" value="UPF0145 PROTEIN YBJQ"/>
    <property type="match status" value="1"/>
</dbReference>
<sequence length="104" mass="11005">MLISNIEIVPGKKIVKHLGMVQGNTVRAKHAGKDILAGLKNIVGGELKAYTELLTEAREEATQRMVQQAEAIGANAIINVRFSTSSVAAGAAELFVYGTAVVLE</sequence>
<dbReference type="Pfam" id="PF01906">
    <property type="entry name" value="YbjQ_1"/>
    <property type="match status" value="1"/>
</dbReference>
<comment type="similarity">
    <text evidence="1 2">Belongs to the UPF0145 family.</text>
</comment>
<name>A0A1X7AI82_9GAMM</name>
<evidence type="ECO:0000256" key="2">
    <source>
        <dbReference type="HAMAP-Rule" id="MF_00338"/>
    </source>
</evidence>
<evidence type="ECO:0000313" key="4">
    <source>
        <dbReference type="Proteomes" id="UP000196573"/>
    </source>
</evidence>
<protein>
    <recommendedName>
        <fullName evidence="2">UPF0145 protein EHSB41UT_01543</fullName>
    </recommendedName>
</protein>
<dbReference type="Proteomes" id="UP000196573">
    <property type="component" value="Unassembled WGS sequence"/>
</dbReference>
<reference evidence="3 4" key="1">
    <citation type="submission" date="2017-03" db="EMBL/GenBank/DDBJ databases">
        <authorList>
            <person name="Afonso C.L."/>
            <person name="Miller P.J."/>
            <person name="Scott M.A."/>
            <person name="Spackman E."/>
            <person name="Goraichik I."/>
            <person name="Dimitrov K.M."/>
            <person name="Suarez D.L."/>
            <person name="Swayne D.E."/>
        </authorList>
    </citation>
    <scope>NUCLEOTIDE SEQUENCE [LARGE SCALE GENOMIC DNA]</scope>
    <source>
        <strain evidence="3">SB41UT1</strain>
    </source>
</reference>
<dbReference type="OrthoDB" id="9796448at2"/>
<proteinExistence type="inferred from homology"/>
<gene>
    <name evidence="3" type="ORF">EHSB41UT_01543</name>
</gene>
<evidence type="ECO:0000256" key="1">
    <source>
        <dbReference type="ARBA" id="ARBA00010751"/>
    </source>
</evidence>
<evidence type="ECO:0000313" key="3">
    <source>
        <dbReference type="EMBL" id="SMA43031.1"/>
    </source>
</evidence>
<dbReference type="PANTHER" id="PTHR34068:SF2">
    <property type="entry name" value="UPF0145 PROTEIN SCO3412"/>
    <property type="match status" value="1"/>
</dbReference>
<dbReference type="RefSeq" id="WP_087108518.1">
    <property type="nucleotide sequence ID" value="NZ_CBCSCN010000008.1"/>
</dbReference>
<dbReference type="InterPro" id="IPR035439">
    <property type="entry name" value="UPF0145_dom_sf"/>
</dbReference>
<accession>A0A1X7AI82</accession>